<dbReference type="RefSeq" id="WP_232007903.1">
    <property type="nucleotide sequence ID" value="NZ_JACKSU010000138.1"/>
</dbReference>
<keyword evidence="1" id="KW-0812">Transmembrane</keyword>
<evidence type="ECO:0000256" key="1">
    <source>
        <dbReference type="SAM" id="Phobius"/>
    </source>
</evidence>
<gene>
    <name evidence="2" type="ORF">AWC08_21815</name>
</gene>
<keyword evidence="3" id="KW-1185">Reference proteome</keyword>
<evidence type="ECO:0008006" key="4">
    <source>
        <dbReference type="Google" id="ProtNLM"/>
    </source>
</evidence>
<sequence length="155" mass="16262">MRFSRAAGEVMAPVSMSSRKGWVFGKQPRWRTWTAAVVVVLLALLFGHSAMLHSETHAPHPPHALLSSLGGEASVNTNHAHLLNGASGHCHNEFAIAVLPRSSTTLVPFGVAAAVVAITTMLASLVAPAGRGPPRTLASALAGQDISTRFCVARR</sequence>
<proteinExistence type="predicted"/>
<dbReference type="Pfam" id="PF26327">
    <property type="entry name" value="LpqS"/>
    <property type="match status" value="1"/>
</dbReference>
<accession>A0A1X1WS92</accession>
<evidence type="ECO:0000313" key="2">
    <source>
        <dbReference type="EMBL" id="ORV89403.1"/>
    </source>
</evidence>
<protein>
    <recommendedName>
        <fullName evidence="4">Lipoprotein LpqS</fullName>
    </recommendedName>
</protein>
<dbReference type="InterPro" id="IPR058714">
    <property type="entry name" value="LpqS"/>
</dbReference>
<keyword evidence="1" id="KW-0472">Membrane</keyword>
<keyword evidence="1" id="KW-1133">Transmembrane helix</keyword>
<name>A0A1X1WS92_MYCGO</name>
<feature type="transmembrane region" description="Helical" evidence="1">
    <location>
        <begin position="106"/>
        <end position="127"/>
    </location>
</feature>
<comment type="caution">
    <text evidence="2">The sequence shown here is derived from an EMBL/GenBank/DDBJ whole genome shotgun (WGS) entry which is preliminary data.</text>
</comment>
<dbReference type="AlphaFoldDB" id="A0A1X1WS92"/>
<organism evidence="2 3">
    <name type="scientific">Mycobacterium gordonae</name>
    <dbReference type="NCBI Taxonomy" id="1778"/>
    <lineage>
        <taxon>Bacteria</taxon>
        <taxon>Bacillati</taxon>
        <taxon>Actinomycetota</taxon>
        <taxon>Actinomycetes</taxon>
        <taxon>Mycobacteriales</taxon>
        <taxon>Mycobacteriaceae</taxon>
        <taxon>Mycobacterium</taxon>
    </lineage>
</organism>
<reference evidence="2 3" key="1">
    <citation type="submission" date="2016-01" db="EMBL/GenBank/DDBJ databases">
        <title>The new phylogeny of the genus Mycobacterium.</title>
        <authorList>
            <person name="Tarcisio F."/>
            <person name="Conor M."/>
            <person name="Antonella G."/>
            <person name="Elisabetta G."/>
            <person name="Giulia F.S."/>
            <person name="Sara T."/>
            <person name="Anna F."/>
            <person name="Clotilde B."/>
            <person name="Roberto B."/>
            <person name="Veronica D.S."/>
            <person name="Fabio R."/>
            <person name="Monica P."/>
            <person name="Olivier J."/>
            <person name="Enrico T."/>
            <person name="Nicola S."/>
        </authorList>
    </citation>
    <scope>NUCLEOTIDE SEQUENCE [LARGE SCALE GENOMIC DNA]</scope>
    <source>
        <strain evidence="2 3">DSM 44160</strain>
    </source>
</reference>
<dbReference type="EMBL" id="LQOY01000069">
    <property type="protein sequence ID" value="ORV89403.1"/>
    <property type="molecule type" value="Genomic_DNA"/>
</dbReference>
<dbReference type="Proteomes" id="UP000193928">
    <property type="component" value="Unassembled WGS sequence"/>
</dbReference>
<evidence type="ECO:0000313" key="3">
    <source>
        <dbReference type="Proteomes" id="UP000193928"/>
    </source>
</evidence>